<sequence length="80" mass="9507">MIPFIDLDEGYVLCLDPKCNSENAFQLTDYYLNILKKQFSNVNWHEQIVDQDIQHDAWNCGVFVIQFAERFIKSKNYTNL</sequence>
<dbReference type="EMBL" id="JRES01001209">
    <property type="protein sequence ID" value="KNC24570.1"/>
    <property type="molecule type" value="Genomic_DNA"/>
</dbReference>
<dbReference type="InterPro" id="IPR038765">
    <property type="entry name" value="Papain-like_cys_pep_sf"/>
</dbReference>
<protein>
    <recommendedName>
        <fullName evidence="3">Ubiquitin-like protease family profile domain-containing protein</fullName>
    </recommendedName>
</protein>
<proteinExistence type="predicted"/>
<evidence type="ECO:0000313" key="2">
    <source>
        <dbReference type="Proteomes" id="UP000037069"/>
    </source>
</evidence>
<dbReference type="Gene3D" id="3.40.395.10">
    <property type="entry name" value="Adenoviral Proteinase, Chain A"/>
    <property type="match status" value="1"/>
</dbReference>
<dbReference type="SUPFAM" id="SSF54001">
    <property type="entry name" value="Cysteine proteinases"/>
    <property type="match status" value="1"/>
</dbReference>
<dbReference type="Proteomes" id="UP000037069">
    <property type="component" value="Unassembled WGS sequence"/>
</dbReference>
<evidence type="ECO:0008006" key="3">
    <source>
        <dbReference type="Google" id="ProtNLM"/>
    </source>
</evidence>
<dbReference type="AlphaFoldDB" id="A0A0L0BX33"/>
<evidence type="ECO:0000313" key="1">
    <source>
        <dbReference type="EMBL" id="KNC24570.1"/>
    </source>
</evidence>
<comment type="caution">
    <text evidence="1">The sequence shown here is derived from an EMBL/GenBank/DDBJ whole genome shotgun (WGS) entry which is preliminary data.</text>
</comment>
<name>A0A0L0BX33_LUCCU</name>
<reference evidence="1 2" key="1">
    <citation type="journal article" date="2015" name="Nat. Commun.">
        <title>Lucilia cuprina genome unlocks parasitic fly biology to underpin future interventions.</title>
        <authorList>
            <person name="Anstead C.A."/>
            <person name="Korhonen P.K."/>
            <person name="Young N.D."/>
            <person name="Hall R.S."/>
            <person name="Jex A.R."/>
            <person name="Murali S.C."/>
            <person name="Hughes D.S."/>
            <person name="Lee S.F."/>
            <person name="Perry T."/>
            <person name="Stroehlein A.J."/>
            <person name="Ansell B.R."/>
            <person name="Breugelmans B."/>
            <person name="Hofmann A."/>
            <person name="Qu J."/>
            <person name="Dugan S."/>
            <person name="Lee S.L."/>
            <person name="Chao H."/>
            <person name="Dinh H."/>
            <person name="Han Y."/>
            <person name="Doddapaneni H.V."/>
            <person name="Worley K.C."/>
            <person name="Muzny D.M."/>
            <person name="Ioannidis P."/>
            <person name="Waterhouse R.M."/>
            <person name="Zdobnov E.M."/>
            <person name="James P.J."/>
            <person name="Bagnall N.H."/>
            <person name="Kotze A.C."/>
            <person name="Gibbs R.A."/>
            <person name="Richards S."/>
            <person name="Batterham P."/>
            <person name="Gasser R.B."/>
        </authorList>
    </citation>
    <scope>NUCLEOTIDE SEQUENCE [LARGE SCALE GENOMIC DNA]</scope>
    <source>
        <strain evidence="1 2">LS</strain>
        <tissue evidence="1">Full body</tissue>
    </source>
</reference>
<organism evidence="1 2">
    <name type="scientific">Lucilia cuprina</name>
    <name type="common">Green bottle fly</name>
    <name type="synonym">Australian sheep blowfly</name>
    <dbReference type="NCBI Taxonomy" id="7375"/>
    <lineage>
        <taxon>Eukaryota</taxon>
        <taxon>Metazoa</taxon>
        <taxon>Ecdysozoa</taxon>
        <taxon>Arthropoda</taxon>
        <taxon>Hexapoda</taxon>
        <taxon>Insecta</taxon>
        <taxon>Pterygota</taxon>
        <taxon>Neoptera</taxon>
        <taxon>Endopterygota</taxon>
        <taxon>Diptera</taxon>
        <taxon>Brachycera</taxon>
        <taxon>Muscomorpha</taxon>
        <taxon>Oestroidea</taxon>
        <taxon>Calliphoridae</taxon>
        <taxon>Luciliinae</taxon>
        <taxon>Lucilia</taxon>
    </lineage>
</organism>
<accession>A0A0L0BX33</accession>
<keyword evidence="2" id="KW-1185">Reference proteome</keyword>
<gene>
    <name evidence="1" type="ORF">FF38_10615</name>
</gene>